<dbReference type="EMBL" id="CP043329">
    <property type="protein sequence ID" value="QEK50392.1"/>
    <property type="molecule type" value="Genomic_DNA"/>
</dbReference>
<evidence type="ECO:0000313" key="4">
    <source>
        <dbReference type="Proteomes" id="UP000323653"/>
    </source>
</evidence>
<keyword evidence="4" id="KW-1185">Reference proteome</keyword>
<dbReference type="GO" id="GO:0000976">
    <property type="term" value="F:transcription cis-regulatory region binding"/>
    <property type="evidence" value="ECO:0007669"/>
    <property type="project" value="TreeGrafter"/>
</dbReference>
<protein>
    <submittedName>
        <fullName evidence="3">Transcriptional repressor</fullName>
    </submittedName>
</protein>
<dbReference type="GO" id="GO:1900376">
    <property type="term" value="P:regulation of secondary metabolite biosynthetic process"/>
    <property type="evidence" value="ECO:0007669"/>
    <property type="project" value="TreeGrafter"/>
</dbReference>
<reference evidence="3 4" key="1">
    <citation type="submission" date="2019-08" db="EMBL/GenBank/DDBJ databases">
        <title>Pedobacter sp. nov., isolated from Han river, South Korea.</title>
        <authorList>
            <person name="Lee D.-H."/>
            <person name="Kim Y.-S."/>
            <person name="Hwang E.-M."/>
            <person name="Le Tran T.C."/>
            <person name="Cha C.-J."/>
        </authorList>
    </citation>
    <scope>NUCLEOTIDE SEQUENCE [LARGE SCALE GENOMIC DNA]</scope>
    <source>
        <strain evidence="3 4">CJ43</strain>
    </source>
</reference>
<keyword evidence="1" id="KW-0862">Zinc</keyword>
<dbReference type="SUPFAM" id="SSF46785">
    <property type="entry name" value="Winged helix' DNA-binding domain"/>
    <property type="match status" value="1"/>
</dbReference>
<gene>
    <name evidence="3" type="ORF">FYC62_00930</name>
</gene>
<comment type="cofactor">
    <cofactor evidence="1">
        <name>Zn(2+)</name>
        <dbReference type="ChEBI" id="CHEBI:29105"/>
    </cofactor>
    <text evidence="1">Binds 1 zinc ion per subunit.</text>
</comment>
<proteinExistence type="predicted"/>
<dbReference type="GO" id="GO:0008270">
    <property type="term" value="F:zinc ion binding"/>
    <property type="evidence" value="ECO:0007669"/>
    <property type="project" value="TreeGrafter"/>
</dbReference>
<dbReference type="AlphaFoldDB" id="A0A5C0VEW8"/>
<dbReference type="InterPro" id="IPR002481">
    <property type="entry name" value="FUR"/>
</dbReference>
<dbReference type="RefSeq" id="WP_149073590.1">
    <property type="nucleotide sequence ID" value="NZ_CP043329.1"/>
</dbReference>
<sequence>MANSFIKLLEQNDLKKTQPRLSVLKVLTSREMATSQPDLEAILGKEIDRVTLYRTLKTFEDKGIIHKVIDNKGTANYAMCSHQCNAKEHHHDHLHFNCTQCNNLYCLDECILPHFKVPSGYQVENVQLIATGICAKCKQA</sequence>
<feature type="binding site" evidence="1">
    <location>
        <position position="134"/>
    </location>
    <ligand>
        <name>Zn(2+)</name>
        <dbReference type="ChEBI" id="CHEBI:29105"/>
    </ligand>
</feature>
<dbReference type="KEGG" id="pej:FYC62_00930"/>
<dbReference type="Gene3D" id="1.10.10.10">
    <property type="entry name" value="Winged helix-like DNA-binding domain superfamily/Winged helix DNA-binding domain"/>
    <property type="match status" value="1"/>
</dbReference>
<dbReference type="InterPro" id="IPR036388">
    <property type="entry name" value="WH-like_DNA-bd_sf"/>
</dbReference>
<evidence type="ECO:0000256" key="1">
    <source>
        <dbReference type="PIRSR" id="PIRSR602481-1"/>
    </source>
</evidence>
<feature type="binding site" evidence="2">
    <location>
        <position position="90"/>
    </location>
    <ligand>
        <name>Fe cation</name>
        <dbReference type="ChEBI" id="CHEBI:24875"/>
    </ligand>
</feature>
<feature type="binding site" evidence="2">
    <location>
        <position position="92"/>
    </location>
    <ligand>
        <name>Fe cation</name>
        <dbReference type="ChEBI" id="CHEBI:24875"/>
    </ligand>
</feature>
<keyword evidence="2" id="KW-0408">Iron</keyword>
<keyword evidence="1" id="KW-0479">Metal-binding</keyword>
<comment type="cofactor">
    <cofactor evidence="2">
        <name>Mn(2+)</name>
        <dbReference type="ChEBI" id="CHEBI:29035"/>
    </cofactor>
    <cofactor evidence="2">
        <name>Fe(2+)</name>
        <dbReference type="ChEBI" id="CHEBI:29033"/>
    </cofactor>
    <text evidence="2">Binds 1 Mn(2+) or Fe(2+) ion per subunit.</text>
</comment>
<name>A0A5C0VEW8_9SPHI</name>
<dbReference type="PANTHER" id="PTHR33202">
    <property type="entry name" value="ZINC UPTAKE REGULATION PROTEIN"/>
    <property type="match status" value="1"/>
</dbReference>
<dbReference type="InterPro" id="IPR036390">
    <property type="entry name" value="WH_DNA-bd_sf"/>
</dbReference>
<feature type="binding site" evidence="1">
    <location>
        <position position="98"/>
    </location>
    <ligand>
        <name>Zn(2+)</name>
        <dbReference type="ChEBI" id="CHEBI:29105"/>
    </ligand>
</feature>
<dbReference type="GO" id="GO:0003700">
    <property type="term" value="F:DNA-binding transcription factor activity"/>
    <property type="evidence" value="ECO:0007669"/>
    <property type="project" value="InterPro"/>
</dbReference>
<dbReference type="PANTHER" id="PTHR33202:SF22">
    <property type="entry name" value="HYDROGEN PEROXIDE SENSITIVE REPRESSOR"/>
    <property type="match status" value="1"/>
</dbReference>
<accession>A0A5C0VEW8</accession>
<organism evidence="3 4">
    <name type="scientific">Pedobacter aquae</name>
    <dbReference type="NCBI Taxonomy" id="2605747"/>
    <lineage>
        <taxon>Bacteria</taxon>
        <taxon>Pseudomonadati</taxon>
        <taxon>Bacteroidota</taxon>
        <taxon>Sphingobacteriia</taxon>
        <taxon>Sphingobacteriales</taxon>
        <taxon>Sphingobacteriaceae</taxon>
        <taxon>Pedobacter</taxon>
    </lineage>
</organism>
<evidence type="ECO:0000256" key="2">
    <source>
        <dbReference type="PIRSR" id="PIRSR602481-2"/>
    </source>
</evidence>
<feature type="binding site" evidence="1">
    <location>
        <position position="137"/>
    </location>
    <ligand>
        <name>Zn(2+)</name>
        <dbReference type="ChEBI" id="CHEBI:29105"/>
    </ligand>
</feature>
<dbReference type="Pfam" id="PF01475">
    <property type="entry name" value="FUR"/>
    <property type="match status" value="1"/>
</dbReference>
<dbReference type="GO" id="GO:0045892">
    <property type="term" value="P:negative regulation of DNA-templated transcription"/>
    <property type="evidence" value="ECO:0007669"/>
    <property type="project" value="TreeGrafter"/>
</dbReference>
<dbReference type="Proteomes" id="UP000323653">
    <property type="component" value="Chromosome"/>
</dbReference>
<evidence type="ECO:0000313" key="3">
    <source>
        <dbReference type="EMBL" id="QEK50392.1"/>
    </source>
</evidence>
<feature type="binding site" evidence="1">
    <location>
        <position position="101"/>
    </location>
    <ligand>
        <name>Zn(2+)</name>
        <dbReference type="ChEBI" id="CHEBI:29105"/>
    </ligand>
</feature>